<protein>
    <submittedName>
        <fullName evidence="3">Endonuclease/exonuclease/phosphatase family protein</fullName>
    </submittedName>
</protein>
<feature type="domain" description="Endonuclease/exonuclease/phosphatase" evidence="2">
    <location>
        <begin position="110"/>
        <end position="319"/>
    </location>
</feature>
<name>A0A7G9R8U8_9ACTN</name>
<dbReference type="SUPFAM" id="SSF56219">
    <property type="entry name" value="DNase I-like"/>
    <property type="match status" value="1"/>
</dbReference>
<evidence type="ECO:0000313" key="3">
    <source>
        <dbReference type="EMBL" id="QNN52023.1"/>
    </source>
</evidence>
<keyword evidence="1" id="KW-0472">Membrane</keyword>
<organism evidence="3 4">
    <name type="scientific">Nocardioides mesophilus</name>
    <dbReference type="NCBI Taxonomy" id="433659"/>
    <lineage>
        <taxon>Bacteria</taxon>
        <taxon>Bacillati</taxon>
        <taxon>Actinomycetota</taxon>
        <taxon>Actinomycetes</taxon>
        <taxon>Propionibacteriales</taxon>
        <taxon>Nocardioidaceae</taxon>
        <taxon>Nocardioides</taxon>
    </lineage>
</organism>
<evidence type="ECO:0000259" key="2">
    <source>
        <dbReference type="Pfam" id="PF03372"/>
    </source>
</evidence>
<keyword evidence="4" id="KW-1185">Reference proteome</keyword>
<keyword evidence="3" id="KW-0269">Exonuclease</keyword>
<dbReference type="GO" id="GO:0004519">
    <property type="term" value="F:endonuclease activity"/>
    <property type="evidence" value="ECO:0007669"/>
    <property type="project" value="UniProtKB-KW"/>
</dbReference>
<dbReference type="RefSeq" id="WP_187577866.1">
    <property type="nucleotide sequence ID" value="NZ_CP060713.1"/>
</dbReference>
<reference evidence="3 4" key="1">
    <citation type="submission" date="2020-08" db="EMBL/GenBank/DDBJ databases">
        <title>Genome sequence of Nocardioides mesophilus KACC 16243T.</title>
        <authorList>
            <person name="Hyun D.-W."/>
            <person name="Bae J.-W."/>
        </authorList>
    </citation>
    <scope>NUCLEOTIDE SEQUENCE [LARGE SCALE GENOMIC DNA]</scope>
    <source>
        <strain evidence="3 4">KACC 16243</strain>
    </source>
</reference>
<feature type="transmembrane region" description="Helical" evidence="1">
    <location>
        <begin position="69"/>
        <end position="89"/>
    </location>
</feature>
<keyword evidence="1" id="KW-0812">Transmembrane</keyword>
<proteinExistence type="predicted"/>
<dbReference type="KEGG" id="nmes:H9L09_16110"/>
<evidence type="ECO:0000313" key="4">
    <source>
        <dbReference type="Proteomes" id="UP000515947"/>
    </source>
</evidence>
<evidence type="ECO:0000256" key="1">
    <source>
        <dbReference type="SAM" id="Phobius"/>
    </source>
</evidence>
<dbReference type="GO" id="GO:0004527">
    <property type="term" value="F:exonuclease activity"/>
    <property type="evidence" value="ECO:0007669"/>
    <property type="project" value="UniProtKB-KW"/>
</dbReference>
<keyword evidence="3" id="KW-0255">Endonuclease</keyword>
<sequence length="328" mass="34624">MLRRLLLLILLVVLLVPAGMLTAARLVHPAAGAWVRLVSFTPYAVVLYAAAVVVLLVAVLVVRGAARGLAVLLLVGSVAGLALHAWWLLPSFVNGTARAQAAPGERLRVMSANLEKGQASAVRVVELALANRVDVLVLQEVDAAELARLQAAGIDERFPASAGQPESGVAGTMVFARKPLEDVSRLDTRLGCWTMTYDGDVRLVAVHSWPPIGDARMWRADQRVIRAAAVDAARLGDAVVVGDFNTTPDHEPLLELAGRGFDDAATEAGSGWQPTWPAADGPALLGLRPPSLLAIDHVLVDDAFAVARTETASVSGTDHRALLAILAR</sequence>
<feature type="transmembrane region" description="Helical" evidence="1">
    <location>
        <begin position="42"/>
        <end position="62"/>
    </location>
</feature>
<dbReference type="Pfam" id="PF03372">
    <property type="entry name" value="Exo_endo_phos"/>
    <property type="match status" value="1"/>
</dbReference>
<dbReference type="InterPro" id="IPR036691">
    <property type="entry name" value="Endo/exonu/phosph_ase_sf"/>
</dbReference>
<dbReference type="AlphaFoldDB" id="A0A7G9R8U8"/>
<keyword evidence="3" id="KW-0378">Hydrolase</keyword>
<accession>A0A7G9R8U8</accession>
<dbReference type="EMBL" id="CP060713">
    <property type="protein sequence ID" value="QNN52023.1"/>
    <property type="molecule type" value="Genomic_DNA"/>
</dbReference>
<dbReference type="InterPro" id="IPR005135">
    <property type="entry name" value="Endo/exonuclease/phosphatase"/>
</dbReference>
<dbReference type="Proteomes" id="UP000515947">
    <property type="component" value="Chromosome"/>
</dbReference>
<keyword evidence="3" id="KW-0540">Nuclease</keyword>
<gene>
    <name evidence="3" type="ORF">H9L09_16110</name>
</gene>
<keyword evidence="1" id="KW-1133">Transmembrane helix</keyword>
<dbReference type="Gene3D" id="3.60.10.10">
    <property type="entry name" value="Endonuclease/exonuclease/phosphatase"/>
    <property type="match status" value="1"/>
</dbReference>